<dbReference type="EMBL" id="CP007142">
    <property type="protein sequence ID" value="AJQ95251.1"/>
    <property type="molecule type" value="Genomic_DNA"/>
</dbReference>
<dbReference type="PATRIC" id="fig|1445510.3.peg.3178"/>
<keyword evidence="3" id="KW-1185">Reference proteome</keyword>
<feature type="region of interest" description="Disordered" evidence="1">
    <location>
        <begin position="572"/>
        <end position="593"/>
    </location>
</feature>
<dbReference type="OrthoDB" id="9774675at2"/>
<dbReference type="AlphaFoldDB" id="A0A0C5VLV6"/>
<evidence type="ECO:0000313" key="2">
    <source>
        <dbReference type="EMBL" id="AJQ95251.1"/>
    </source>
</evidence>
<dbReference type="EC" id="5.2.-.-" evidence="2"/>
<dbReference type="PANTHER" id="PTHR46313">
    <property type="match status" value="1"/>
</dbReference>
<dbReference type="InterPro" id="IPR036188">
    <property type="entry name" value="FAD/NAD-bd_sf"/>
</dbReference>
<dbReference type="SUPFAM" id="SSF51905">
    <property type="entry name" value="FAD/NAD(P)-binding domain"/>
    <property type="match status" value="1"/>
</dbReference>
<proteinExistence type="predicted"/>
<dbReference type="HOGENOM" id="CLU_019722_3_0_6"/>
<dbReference type="GO" id="GO:0016853">
    <property type="term" value="F:isomerase activity"/>
    <property type="evidence" value="ECO:0007669"/>
    <property type="project" value="UniProtKB-KW"/>
</dbReference>
<evidence type="ECO:0000313" key="3">
    <source>
        <dbReference type="Proteomes" id="UP000032266"/>
    </source>
</evidence>
<name>A0A0C5VLV6_9GAMM</name>
<reference evidence="2 3" key="1">
    <citation type="submission" date="2014-01" db="EMBL/GenBank/DDBJ databases">
        <title>Full genme sequencing of cellulolytic bacterium Gynuella sunshinyii YC6258T gen. nov., sp. nov.</title>
        <authorList>
            <person name="Khan H."/>
            <person name="Chung E.J."/>
            <person name="Chung Y.R."/>
        </authorList>
    </citation>
    <scope>NUCLEOTIDE SEQUENCE [LARGE SCALE GENOMIC DNA]</scope>
    <source>
        <strain evidence="2 3">YC6258</strain>
    </source>
</reference>
<accession>A0A0C5VLV6</accession>
<dbReference type="Gene3D" id="3.50.50.60">
    <property type="entry name" value="FAD/NAD(P)-binding domain"/>
    <property type="match status" value="2"/>
</dbReference>
<gene>
    <name evidence="2" type="ORF">YC6258_03215</name>
</gene>
<dbReference type="Pfam" id="PF13450">
    <property type="entry name" value="NAD_binding_8"/>
    <property type="match status" value="1"/>
</dbReference>
<dbReference type="RefSeq" id="WP_044617586.1">
    <property type="nucleotide sequence ID" value="NZ_CP007142.1"/>
</dbReference>
<dbReference type="GO" id="GO:0016116">
    <property type="term" value="P:carotenoid metabolic process"/>
    <property type="evidence" value="ECO:0007669"/>
    <property type="project" value="InterPro"/>
</dbReference>
<sequence length="593" mass="66759">MSSHTEPRTERKSMLIIGGGLGGLSTGCYAQMNGYDAHILEMHEIPGGCCTAWEKGDFWFDWCISWLLGSGPGNEMYQIWREIGGLDGKEIRHPEIFNIVTTISGDEVRFYSDPDKLEKHLLDISPDDAKMIKQFCEGLRKFIRCLKVYPFLQPVGLMSVWQRAKMMASFVPYFNLIRKTITELMVDYSAKFTSPVLQEAFNFILYEKHPNFPVLPVYFQLASHATHSAGVPQGGSLALANSIAGRYERLGGQITYNAKVEEILVENDTAVGVRLSDGREYRADIIVSASDGYNTLMKLLKGQYMSDTFRRLYTETIKKPEMVFPGYLTVFLGLNRELPDMEYCTTYILPPEVAAKMPGMRHASINVQLRSGLYPELAPPGQTMLYVSYFCDIAPWRELTDGTEQVSRVKGGEEIHTLPLRRGRAYLSAKKQVMNHLIEFLEGYIPGLRDSVVVRDIATPMTQVRYTKNYDGSVLGWQPFVDGGETLEEEVKRNGPGIPGLKNFYFSGVWITTGGLIRAAASGRHVMQFICKDDNKAFQAHVEQGAEAPTHVVYPPRTEWQRNRIKGTVMGVTSRESSHDSVEEENILSAVEN</sequence>
<dbReference type="PANTHER" id="PTHR46313:SF3">
    <property type="entry name" value="PROLYCOPENE ISOMERASE, CHLOROPLASTIC"/>
    <property type="match status" value="1"/>
</dbReference>
<organism evidence="2 3">
    <name type="scientific">Gynuella sunshinyii YC6258</name>
    <dbReference type="NCBI Taxonomy" id="1445510"/>
    <lineage>
        <taxon>Bacteria</taxon>
        <taxon>Pseudomonadati</taxon>
        <taxon>Pseudomonadota</taxon>
        <taxon>Gammaproteobacteria</taxon>
        <taxon>Oceanospirillales</taxon>
        <taxon>Saccharospirillaceae</taxon>
        <taxon>Gynuella</taxon>
    </lineage>
</organism>
<dbReference type="STRING" id="1445510.YC6258_03215"/>
<evidence type="ECO:0000256" key="1">
    <source>
        <dbReference type="SAM" id="MobiDB-lite"/>
    </source>
</evidence>
<dbReference type="KEGG" id="gsn:YC6258_03215"/>
<dbReference type="Proteomes" id="UP000032266">
    <property type="component" value="Chromosome"/>
</dbReference>
<dbReference type="InterPro" id="IPR045892">
    <property type="entry name" value="CrtISO-like"/>
</dbReference>
<keyword evidence="2" id="KW-0413">Isomerase</keyword>
<protein>
    <submittedName>
        <fullName evidence="2">Phytoene dehydrogenase-related protein</fullName>
        <ecNumber evidence="2">5.2.-.-</ecNumber>
    </submittedName>
</protein>